<proteinExistence type="predicted"/>
<feature type="transmembrane region" description="Helical" evidence="1">
    <location>
        <begin position="70"/>
        <end position="86"/>
    </location>
</feature>
<protein>
    <submittedName>
        <fullName evidence="2">Uncharacterized protein</fullName>
    </submittedName>
</protein>
<evidence type="ECO:0000256" key="1">
    <source>
        <dbReference type="SAM" id="Phobius"/>
    </source>
</evidence>
<organism evidence="2 3">
    <name type="scientific">Candidatus Magnetoglobus multicellularis str. Araruama</name>
    <dbReference type="NCBI Taxonomy" id="890399"/>
    <lineage>
        <taxon>Bacteria</taxon>
        <taxon>Pseudomonadati</taxon>
        <taxon>Thermodesulfobacteriota</taxon>
        <taxon>Desulfobacteria</taxon>
        <taxon>Desulfobacterales</taxon>
        <taxon>Desulfobacteraceae</taxon>
        <taxon>Candidatus Magnetoglobus</taxon>
    </lineage>
</organism>
<evidence type="ECO:0000313" key="2">
    <source>
        <dbReference type="EMBL" id="ETR69729.1"/>
    </source>
</evidence>
<dbReference type="AlphaFoldDB" id="A0A1V1P4A6"/>
<keyword evidence="1" id="KW-0472">Membrane</keyword>
<gene>
    <name evidence="2" type="ORF">OMM_03738</name>
</gene>
<feature type="transmembrane region" description="Helical" evidence="1">
    <location>
        <begin position="106"/>
        <end position="127"/>
    </location>
</feature>
<keyword evidence="1" id="KW-0812">Transmembrane</keyword>
<keyword evidence="1" id="KW-1133">Transmembrane helix</keyword>
<evidence type="ECO:0000313" key="3">
    <source>
        <dbReference type="Proteomes" id="UP000189670"/>
    </source>
</evidence>
<name>A0A1V1P4A6_9BACT</name>
<dbReference type="EMBL" id="ATBP01000574">
    <property type="protein sequence ID" value="ETR69729.1"/>
    <property type="molecule type" value="Genomic_DNA"/>
</dbReference>
<dbReference type="Proteomes" id="UP000189670">
    <property type="component" value="Unassembled WGS sequence"/>
</dbReference>
<reference evidence="3" key="1">
    <citation type="submission" date="2012-11" db="EMBL/GenBank/DDBJ databases">
        <authorList>
            <person name="Lucero-Rivera Y.E."/>
            <person name="Tovar-Ramirez D."/>
        </authorList>
    </citation>
    <scope>NUCLEOTIDE SEQUENCE [LARGE SCALE GENOMIC DNA]</scope>
    <source>
        <strain evidence="3">Araruama</strain>
    </source>
</reference>
<comment type="caution">
    <text evidence="2">The sequence shown here is derived from an EMBL/GenBank/DDBJ whole genome shotgun (WGS) entry which is preliminary data.</text>
</comment>
<accession>A0A1V1P4A6</accession>
<sequence length="177" mass="20648">MWFCIFHTAMFKCHCSQKSAIIIHFYEILLAMLKGLRGQFDCIFHSICIGIADTGFRNIHHLSNTGDRPGLAFMIFPHAAFFRITVFTKNFSRRRCANHLIQRIRWYNGIAGFHQVFKGIAAIWIFFDNFKRCHAMFLCHSIIVLNQDKRFRCIICVILCPIQVISQCKSSVWFGCC</sequence>